<evidence type="ECO:0000313" key="3">
    <source>
        <dbReference type="EMBL" id="EDW58950.1"/>
    </source>
</evidence>
<dbReference type="InParanoid" id="B4M5M4"/>
<sequence>MFLKISVLLLGLSISYTLARRLPLSLTTNEKIQKLHSESLVLAEVHQDTSTICFSYYNPKLNLITVQYEVDYDSCISAYETSSKQVENCYKSARESIETSAFQSCSALYACNLASNAYNAFECASITAAEDAKIFYAISANATDAAIKSKSDYSRVDTTRNVCVSNAEKNYVENTSKVYGLLNSCLLGNDNIPVSTESTTTDFTDWSTYDE</sequence>
<keyword evidence="4" id="KW-1185">Reference proteome</keyword>
<reference evidence="3 4" key="1">
    <citation type="journal article" date="2007" name="Nature">
        <title>Evolution of genes and genomes on the Drosophila phylogeny.</title>
        <authorList>
            <consortium name="Drosophila 12 Genomes Consortium"/>
            <person name="Clark A.G."/>
            <person name="Eisen M.B."/>
            <person name="Smith D.R."/>
            <person name="Bergman C.M."/>
            <person name="Oliver B."/>
            <person name="Markow T.A."/>
            <person name="Kaufman T.C."/>
            <person name="Kellis M."/>
            <person name="Gelbart W."/>
            <person name="Iyer V.N."/>
            <person name="Pollard D.A."/>
            <person name="Sackton T.B."/>
            <person name="Larracuente A.M."/>
            <person name="Singh N.D."/>
            <person name="Abad J.P."/>
            <person name="Abt D.N."/>
            <person name="Adryan B."/>
            <person name="Aguade M."/>
            <person name="Akashi H."/>
            <person name="Anderson W.W."/>
            <person name="Aquadro C.F."/>
            <person name="Ardell D.H."/>
            <person name="Arguello R."/>
            <person name="Artieri C.G."/>
            <person name="Barbash D.A."/>
            <person name="Barker D."/>
            <person name="Barsanti P."/>
            <person name="Batterham P."/>
            <person name="Batzoglou S."/>
            <person name="Begun D."/>
            <person name="Bhutkar A."/>
            <person name="Blanco E."/>
            <person name="Bosak S.A."/>
            <person name="Bradley R.K."/>
            <person name="Brand A.D."/>
            <person name="Brent M.R."/>
            <person name="Brooks A.N."/>
            <person name="Brown R.H."/>
            <person name="Butlin R.K."/>
            <person name="Caggese C."/>
            <person name="Calvi B.R."/>
            <person name="Bernardo de Carvalho A."/>
            <person name="Caspi A."/>
            <person name="Castrezana S."/>
            <person name="Celniker S.E."/>
            <person name="Chang J.L."/>
            <person name="Chapple C."/>
            <person name="Chatterji S."/>
            <person name="Chinwalla A."/>
            <person name="Civetta A."/>
            <person name="Clifton S.W."/>
            <person name="Comeron J.M."/>
            <person name="Costello J.C."/>
            <person name="Coyne J.A."/>
            <person name="Daub J."/>
            <person name="David R.G."/>
            <person name="Delcher A.L."/>
            <person name="Delehaunty K."/>
            <person name="Do C.B."/>
            <person name="Ebling H."/>
            <person name="Edwards K."/>
            <person name="Eickbush T."/>
            <person name="Evans J.D."/>
            <person name="Filipski A."/>
            <person name="Findeiss S."/>
            <person name="Freyhult E."/>
            <person name="Fulton L."/>
            <person name="Fulton R."/>
            <person name="Garcia A.C."/>
            <person name="Gardiner A."/>
            <person name="Garfield D.A."/>
            <person name="Garvin B.E."/>
            <person name="Gibson G."/>
            <person name="Gilbert D."/>
            <person name="Gnerre S."/>
            <person name="Godfrey J."/>
            <person name="Good R."/>
            <person name="Gotea V."/>
            <person name="Gravely B."/>
            <person name="Greenberg A.J."/>
            <person name="Griffiths-Jones S."/>
            <person name="Gross S."/>
            <person name="Guigo R."/>
            <person name="Gustafson E.A."/>
            <person name="Haerty W."/>
            <person name="Hahn M.W."/>
            <person name="Halligan D.L."/>
            <person name="Halpern A.L."/>
            <person name="Halter G.M."/>
            <person name="Han M.V."/>
            <person name="Heger A."/>
            <person name="Hillier L."/>
            <person name="Hinrichs A.S."/>
            <person name="Holmes I."/>
            <person name="Hoskins R.A."/>
            <person name="Hubisz M.J."/>
            <person name="Hultmark D."/>
            <person name="Huntley M.A."/>
            <person name="Jaffe D.B."/>
            <person name="Jagadeeshan S."/>
            <person name="Jeck W.R."/>
            <person name="Johnson J."/>
            <person name="Jones C.D."/>
            <person name="Jordan W.C."/>
            <person name="Karpen G.H."/>
            <person name="Kataoka E."/>
            <person name="Keightley P.D."/>
            <person name="Kheradpour P."/>
            <person name="Kirkness E.F."/>
            <person name="Koerich L.B."/>
            <person name="Kristiansen K."/>
            <person name="Kudrna D."/>
            <person name="Kulathinal R.J."/>
            <person name="Kumar S."/>
            <person name="Kwok R."/>
            <person name="Lander E."/>
            <person name="Langley C.H."/>
            <person name="Lapoint R."/>
            <person name="Lazzaro B.P."/>
            <person name="Lee S.J."/>
            <person name="Levesque L."/>
            <person name="Li R."/>
            <person name="Lin C.F."/>
            <person name="Lin M.F."/>
            <person name="Lindblad-Toh K."/>
            <person name="Llopart A."/>
            <person name="Long M."/>
            <person name="Low L."/>
            <person name="Lozovsky E."/>
            <person name="Lu J."/>
            <person name="Luo M."/>
            <person name="Machado C.A."/>
            <person name="Makalowski W."/>
            <person name="Marzo M."/>
            <person name="Matsuda M."/>
            <person name="Matzkin L."/>
            <person name="McAllister B."/>
            <person name="McBride C.S."/>
            <person name="McKernan B."/>
            <person name="McKernan K."/>
            <person name="Mendez-Lago M."/>
            <person name="Minx P."/>
            <person name="Mollenhauer M.U."/>
            <person name="Montooth K."/>
            <person name="Mount S.M."/>
            <person name="Mu X."/>
            <person name="Myers E."/>
            <person name="Negre B."/>
            <person name="Newfeld S."/>
            <person name="Nielsen R."/>
            <person name="Noor M.A."/>
            <person name="O'Grady P."/>
            <person name="Pachter L."/>
            <person name="Papaceit M."/>
            <person name="Parisi M.J."/>
            <person name="Parisi M."/>
            <person name="Parts L."/>
            <person name="Pedersen J.S."/>
            <person name="Pesole G."/>
            <person name="Phillippy A.M."/>
            <person name="Ponting C.P."/>
            <person name="Pop M."/>
            <person name="Porcelli D."/>
            <person name="Powell J.R."/>
            <person name="Prohaska S."/>
            <person name="Pruitt K."/>
            <person name="Puig M."/>
            <person name="Quesneville H."/>
            <person name="Ram K.R."/>
            <person name="Rand D."/>
            <person name="Rasmussen M.D."/>
            <person name="Reed L.K."/>
            <person name="Reenan R."/>
            <person name="Reily A."/>
            <person name="Remington K.A."/>
            <person name="Rieger T.T."/>
            <person name="Ritchie M.G."/>
            <person name="Robin C."/>
            <person name="Rogers Y.H."/>
            <person name="Rohde C."/>
            <person name="Rozas J."/>
            <person name="Rubenfield M.J."/>
            <person name="Ruiz A."/>
            <person name="Russo S."/>
            <person name="Salzberg S.L."/>
            <person name="Sanchez-Gracia A."/>
            <person name="Saranga D.J."/>
            <person name="Sato H."/>
            <person name="Schaeffer S.W."/>
            <person name="Schatz M.C."/>
            <person name="Schlenke T."/>
            <person name="Schwartz R."/>
            <person name="Segarra C."/>
            <person name="Singh R.S."/>
            <person name="Sirot L."/>
            <person name="Sirota M."/>
            <person name="Sisneros N.B."/>
            <person name="Smith C.D."/>
            <person name="Smith T.F."/>
            <person name="Spieth J."/>
            <person name="Stage D.E."/>
            <person name="Stark A."/>
            <person name="Stephan W."/>
            <person name="Strausberg R.L."/>
            <person name="Strempel S."/>
            <person name="Sturgill D."/>
            <person name="Sutton G."/>
            <person name="Sutton G.G."/>
            <person name="Tao W."/>
            <person name="Teichmann S."/>
            <person name="Tobari Y.N."/>
            <person name="Tomimura Y."/>
            <person name="Tsolas J.M."/>
            <person name="Valente V.L."/>
            <person name="Venter E."/>
            <person name="Venter J.C."/>
            <person name="Vicario S."/>
            <person name="Vieira F.G."/>
            <person name="Vilella A.J."/>
            <person name="Villasante A."/>
            <person name="Walenz B."/>
            <person name="Wang J."/>
            <person name="Wasserman M."/>
            <person name="Watts T."/>
            <person name="Wilson D."/>
            <person name="Wilson R.K."/>
            <person name="Wing R.A."/>
            <person name="Wolfner M.F."/>
            <person name="Wong A."/>
            <person name="Wong G.K."/>
            <person name="Wu C.I."/>
            <person name="Wu G."/>
            <person name="Yamamoto D."/>
            <person name="Yang H.P."/>
            <person name="Yang S.P."/>
            <person name="Yorke J.A."/>
            <person name="Yoshida K."/>
            <person name="Zdobnov E."/>
            <person name="Zhang P."/>
            <person name="Zhang Y."/>
            <person name="Zimin A.V."/>
            <person name="Baldwin J."/>
            <person name="Abdouelleil A."/>
            <person name="Abdulkadir J."/>
            <person name="Abebe A."/>
            <person name="Abera B."/>
            <person name="Abreu J."/>
            <person name="Acer S.C."/>
            <person name="Aftuck L."/>
            <person name="Alexander A."/>
            <person name="An P."/>
            <person name="Anderson E."/>
            <person name="Anderson S."/>
            <person name="Arachi H."/>
            <person name="Azer M."/>
            <person name="Bachantsang P."/>
            <person name="Barry A."/>
            <person name="Bayul T."/>
            <person name="Berlin A."/>
            <person name="Bessette D."/>
            <person name="Bloom T."/>
            <person name="Blye J."/>
            <person name="Boguslavskiy L."/>
            <person name="Bonnet C."/>
            <person name="Boukhgalter B."/>
            <person name="Bourzgui I."/>
            <person name="Brown A."/>
            <person name="Cahill P."/>
            <person name="Channer S."/>
            <person name="Cheshatsang Y."/>
            <person name="Chuda L."/>
            <person name="Citroen M."/>
            <person name="Collymore A."/>
            <person name="Cooke P."/>
            <person name="Costello M."/>
            <person name="D'Aco K."/>
            <person name="Daza R."/>
            <person name="De Haan G."/>
            <person name="DeGray S."/>
            <person name="DeMaso C."/>
            <person name="Dhargay N."/>
            <person name="Dooley K."/>
            <person name="Dooley E."/>
            <person name="Doricent M."/>
            <person name="Dorje P."/>
            <person name="Dorjee K."/>
            <person name="Dupes A."/>
            <person name="Elong R."/>
            <person name="Falk J."/>
            <person name="Farina A."/>
            <person name="Faro S."/>
            <person name="Ferguson D."/>
            <person name="Fisher S."/>
            <person name="Foley C.D."/>
            <person name="Franke A."/>
            <person name="Friedrich D."/>
            <person name="Gadbois L."/>
            <person name="Gearin G."/>
            <person name="Gearin C.R."/>
            <person name="Giannoukos G."/>
            <person name="Goode T."/>
            <person name="Graham J."/>
            <person name="Grandbois E."/>
            <person name="Grewal S."/>
            <person name="Gyaltsen K."/>
            <person name="Hafez N."/>
            <person name="Hagos B."/>
            <person name="Hall J."/>
            <person name="Henson C."/>
            <person name="Hollinger A."/>
            <person name="Honan T."/>
            <person name="Huard M.D."/>
            <person name="Hughes L."/>
            <person name="Hurhula B."/>
            <person name="Husby M.E."/>
            <person name="Kamat A."/>
            <person name="Kanga B."/>
            <person name="Kashin S."/>
            <person name="Khazanovich D."/>
            <person name="Kisner P."/>
            <person name="Lance K."/>
            <person name="Lara M."/>
            <person name="Lee W."/>
            <person name="Lennon N."/>
            <person name="Letendre F."/>
            <person name="LeVine R."/>
            <person name="Lipovsky A."/>
            <person name="Liu X."/>
            <person name="Liu J."/>
            <person name="Liu S."/>
            <person name="Lokyitsang T."/>
            <person name="Lokyitsang Y."/>
            <person name="Lubonja R."/>
            <person name="Lui A."/>
            <person name="MacDonald P."/>
            <person name="Magnisalis V."/>
            <person name="Maru K."/>
            <person name="Matthews C."/>
            <person name="McCusker W."/>
            <person name="McDonough S."/>
            <person name="Mehta T."/>
            <person name="Meldrim J."/>
            <person name="Meneus L."/>
            <person name="Mihai O."/>
            <person name="Mihalev A."/>
            <person name="Mihova T."/>
            <person name="Mittelman R."/>
            <person name="Mlenga V."/>
            <person name="Montmayeur A."/>
            <person name="Mulrain L."/>
            <person name="Navidi A."/>
            <person name="Naylor J."/>
            <person name="Negash T."/>
            <person name="Nguyen T."/>
            <person name="Nguyen N."/>
            <person name="Nicol R."/>
            <person name="Norbu C."/>
            <person name="Norbu N."/>
            <person name="Novod N."/>
            <person name="O'Neill B."/>
            <person name="Osman S."/>
            <person name="Markiewicz E."/>
            <person name="Oyono O.L."/>
            <person name="Patti C."/>
            <person name="Phunkhang P."/>
            <person name="Pierre F."/>
            <person name="Priest M."/>
            <person name="Raghuraman S."/>
            <person name="Rege F."/>
            <person name="Reyes R."/>
            <person name="Rise C."/>
            <person name="Rogov P."/>
            <person name="Ross K."/>
            <person name="Ryan E."/>
            <person name="Settipalli S."/>
            <person name="Shea T."/>
            <person name="Sherpa N."/>
            <person name="Shi L."/>
            <person name="Shih D."/>
            <person name="Sparrow T."/>
            <person name="Spaulding J."/>
            <person name="Stalker J."/>
            <person name="Stange-Thomann N."/>
            <person name="Stavropoulos S."/>
            <person name="Stone C."/>
            <person name="Strader C."/>
            <person name="Tesfaye S."/>
            <person name="Thomson T."/>
            <person name="Thoulutsang Y."/>
            <person name="Thoulutsang D."/>
            <person name="Topham K."/>
            <person name="Topping I."/>
            <person name="Tsamla T."/>
            <person name="Vassiliev H."/>
            <person name="Vo A."/>
            <person name="Wangchuk T."/>
            <person name="Wangdi T."/>
            <person name="Weiand M."/>
            <person name="Wilkinson J."/>
            <person name="Wilson A."/>
            <person name="Yadav S."/>
            <person name="Young G."/>
            <person name="Yu Q."/>
            <person name="Zembek L."/>
            <person name="Zhong D."/>
            <person name="Zimmer A."/>
            <person name="Zwirko Z."/>
            <person name="Jaffe D.B."/>
            <person name="Alvarez P."/>
            <person name="Brockman W."/>
            <person name="Butler J."/>
            <person name="Chin C."/>
            <person name="Gnerre S."/>
            <person name="Grabherr M."/>
            <person name="Kleber M."/>
            <person name="Mauceli E."/>
            <person name="MacCallum I."/>
        </authorList>
    </citation>
    <scope>NUCLEOTIDE SEQUENCE [LARGE SCALE GENOMIC DNA]</scope>
    <source>
        <strain evidence="4">Tucson 15010-1051.87</strain>
    </source>
</reference>
<evidence type="ECO:0000313" key="4">
    <source>
        <dbReference type="Proteomes" id="UP000008792"/>
    </source>
</evidence>
<dbReference type="Proteomes" id="UP000008792">
    <property type="component" value="Unassembled WGS sequence"/>
</dbReference>
<dbReference type="STRING" id="7244.B4M5M4"/>
<proteinExistence type="predicted"/>
<keyword evidence="1" id="KW-0732">Signal</keyword>
<gene>
    <name evidence="3" type="primary">Dvir\GJ10551</name>
    <name evidence="3" type="ORF">Dvir_GJ10551</name>
</gene>
<dbReference type="AlphaFoldDB" id="B4M5M4"/>
<evidence type="ECO:0000256" key="1">
    <source>
        <dbReference type="SAM" id="SignalP"/>
    </source>
</evidence>
<accession>B4M5M4</accession>
<dbReference type="KEGG" id="dvi:6632544"/>
<dbReference type="EMBL" id="CH940652">
    <property type="protein sequence ID" value="EDW58950.1"/>
    <property type="molecule type" value="Genomic_DNA"/>
</dbReference>
<organism evidence="3 4">
    <name type="scientific">Drosophila virilis</name>
    <name type="common">Fruit fly</name>
    <dbReference type="NCBI Taxonomy" id="7244"/>
    <lineage>
        <taxon>Eukaryota</taxon>
        <taxon>Metazoa</taxon>
        <taxon>Ecdysozoa</taxon>
        <taxon>Arthropoda</taxon>
        <taxon>Hexapoda</taxon>
        <taxon>Insecta</taxon>
        <taxon>Pterygota</taxon>
        <taxon>Neoptera</taxon>
        <taxon>Endopterygota</taxon>
        <taxon>Diptera</taxon>
        <taxon>Brachycera</taxon>
        <taxon>Muscomorpha</taxon>
        <taxon>Ephydroidea</taxon>
        <taxon>Drosophilidae</taxon>
        <taxon>Drosophila</taxon>
    </lineage>
</organism>
<dbReference type="PhylomeDB" id="B4M5M4"/>
<dbReference type="Pfam" id="PF05267">
    <property type="entry name" value="DUF725"/>
    <property type="match status" value="1"/>
</dbReference>
<dbReference type="OMA" id="TNFAACI"/>
<dbReference type="HOGENOM" id="CLU_107310_0_0_1"/>
<dbReference type="OrthoDB" id="7859325at2759"/>
<dbReference type="InterPro" id="IPR007931">
    <property type="entry name" value="TsetseEP"/>
</dbReference>
<dbReference type="eggNOG" id="ENOG502TBSJ">
    <property type="taxonomic scope" value="Eukaryota"/>
</dbReference>
<evidence type="ECO:0000259" key="2">
    <source>
        <dbReference type="Pfam" id="PF05267"/>
    </source>
</evidence>
<protein>
    <recommendedName>
        <fullName evidence="2">Protein TsetseEP domain-containing protein</fullName>
    </recommendedName>
</protein>
<feature type="domain" description="Protein TsetseEP" evidence="2">
    <location>
        <begin position="50"/>
        <end position="169"/>
    </location>
</feature>
<name>B4M5M4_DROVI</name>
<feature type="chain" id="PRO_5002813810" description="Protein TsetseEP domain-containing protein" evidence="1">
    <location>
        <begin position="20"/>
        <end position="211"/>
    </location>
</feature>
<feature type="signal peptide" evidence="1">
    <location>
        <begin position="1"/>
        <end position="19"/>
    </location>
</feature>